<dbReference type="RefSeq" id="WP_035486378.1">
    <property type="nucleotide sequence ID" value="NZ_CADFGL010000083.1"/>
</dbReference>
<dbReference type="AlphaFoldDB" id="A0A6J5CSG1"/>
<proteinExistence type="predicted"/>
<gene>
    <name evidence="1" type="ORF">LMG22037_06625</name>
</gene>
<name>A0A6J5CSG1_9BURK</name>
<dbReference type="Proteomes" id="UP000494249">
    <property type="component" value="Unassembled WGS sequence"/>
</dbReference>
<accession>A0A6J5CSG1</accession>
<evidence type="ECO:0000313" key="2">
    <source>
        <dbReference type="Proteomes" id="UP000494249"/>
    </source>
</evidence>
<protein>
    <submittedName>
        <fullName evidence="1">Uncharacterized protein</fullName>
    </submittedName>
</protein>
<organism evidence="1 2">
    <name type="scientific">Paraburkholderia phenoliruptrix</name>
    <dbReference type="NCBI Taxonomy" id="252970"/>
    <lineage>
        <taxon>Bacteria</taxon>
        <taxon>Pseudomonadati</taxon>
        <taxon>Pseudomonadota</taxon>
        <taxon>Betaproteobacteria</taxon>
        <taxon>Burkholderiales</taxon>
        <taxon>Burkholderiaceae</taxon>
        <taxon>Paraburkholderia</taxon>
    </lineage>
</organism>
<sequence>MAIISDAYRSTYDLAFQKSPIILVGGIAANTLGGMLPIIALGGQALGAAQGALTSGISTDDFFATYIPIPGSTLINQQIATYSFANQAVAANSTIQQPLTISLKMIAPVKDTAGYLTKLAIWTSLQNSLVAHNAAGGLYHIATPWYVYTNCLLQSVTDTTGGGGKQQQIEAQWDFVQPLVTQMQANSAYNSLMSKLSSGAQISAPTTAGASIWSSAATAVGSAAQNAVSNITNLTGVVNQYLSSPL</sequence>
<evidence type="ECO:0000313" key="1">
    <source>
        <dbReference type="EMBL" id="CAB3742697.1"/>
    </source>
</evidence>
<dbReference type="EMBL" id="CADIKB010000089">
    <property type="protein sequence ID" value="CAB3742697.1"/>
    <property type="molecule type" value="Genomic_DNA"/>
</dbReference>
<reference evidence="1 2" key="1">
    <citation type="submission" date="2020-04" db="EMBL/GenBank/DDBJ databases">
        <authorList>
            <person name="De Canck E."/>
        </authorList>
    </citation>
    <scope>NUCLEOTIDE SEQUENCE [LARGE SCALE GENOMIC DNA]</scope>
    <source>
        <strain evidence="1 2">LMG 22037</strain>
    </source>
</reference>